<dbReference type="Gene3D" id="2.40.30.170">
    <property type="match status" value="1"/>
</dbReference>
<dbReference type="Gene3D" id="1.10.287.470">
    <property type="entry name" value="Helix hairpin bin"/>
    <property type="match status" value="1"/>
</dbReference>
<name>S6B088_SULDS</name>
<dbReference type="PANTHER" id="PTHR30469:SF15">
    <property type="entry name" value="HLYD FAMILY OF SECRETION PROTEINS"/>
    <property type="match status" value="1"/>
</dbReference>
<dbReference type="RefSeq" id="WP_021035742.1">
    <property type="nucleotide sequence ID" value="NC_022357.1"/>
</dbReference>
<dbReference type="InterPro" id="IPR058792">
    <property type="entry name" value="Beta-barrel_RND_2"/>
</dbReference>
<dbReference type="PROSITE" id="PS51257">
    <property type="entry name" value="PROKAR_LIPOPROTEIN"/>
    <property type="match status" value="1"/>
</dbReference>
<dbReference type="Gene3D" id="2.40.50.100">
    <property type="match status" value="1"/>
</dbReference>
<evidence type="ECO:0000259" key="3">
    <source>
        <dbReference type="Pfam" id="PF25876"/>
    </source>
</evidence>
<dbReference type="NCBIfam" id="TIGR01730">
    <property type="entry name" value="RND_mfp"/>
    <property type="match status" value="1"/>
</dbReference>
<dbReference type="GO" id="GO:0015562">
    <property type="term" value="F:efflux transmembrane transporter activity"/>
    <property type="evidence" value="ECO:0007669"/>
    <property type="project" value="TreeGrafter"/>
</dbReference>
<sequence>MNRNATALIFLFLGALIFGCAKQEPPAEGVRSARAVKVALGVQSHQANYSGEVRARFETALAFRVGGKIAKRHVEVGSLVKAGQVLAELDPQDLRLTEAASRAQLAAAQADFELTERDLKRYTDLLEKKFISLADYERRKNLFDTAKARFSQVKAQHEVSANQAGYGQLRADHDGVIVSIEAEAGQVVAMGQPVMRLARPEEKEVVVSVPENRLAELRAAQNIRISLWAEPGKMYRGKVREISPAADPVTRTYTAKVTVLDAAPVMQLGMTANVLLGGDSAMPAAELPLTALYQQSGGPAVWLVEPASGKVRLIPVTVGEYRETTFTVLSGLKDGDSVVSAGVHKLVPGQQVRLIQ</sequence>
<proteinExistence type="inferred from homology"/>
<comment type="similarity">
    <text evidence="1">Belongs to the membrane fusion protein (MFP) (TC 8.A.1) family.</text>
</comment>
<dbReference type="InterPro" id="IPR006143">
    <property type="entry name" value="RND_pump_MFP"/>
</dbReference>
<evidence type="ECO:0000259" key="4">
    <source>
        <dbReference type="Pfam" id="PF25917"/>
    </source>
</evidence>
<dbReference type="Pfam" id="PF25917">
    <property type="entry name" value="BSH_RND"/>
    <property type="match status" value="1"/>
</dbReference>
<dbReference type="KEGG" id="sdr:SCD_n00298"/>
<dbReference type="InterPro" id="IPR058624">
    <property type="entry name" value="MdtA-like_HH"/>
</dbReference>
<evidence type="ECO:0000313" key="6">
    <source>
        <dbReference type="EMBL" id="BAN34147.1"/>
    </source>
</evidence>
<feature type="chain" id="PRO_5004535954" evidence="2">
    <location>
        <begin position="24"/>
        <end position="356"/>
    </location>
</feature>
<dbReference type="AlphaFoldDB" id="S6B088"/>
<keyword evidence="7" id="KW-1185">Reference proteome</keyword>
<feature type="domain" description="Multidrug resistance protein MdtA-like barrel-sandwich hybrid" evidence="4">
    <location>
        <begin position="64"/>
        <end position="193"/>
    </location>
</feature>
<dbReference type="SUPFAM" id="SSF111369">
    <property type="entry name" value="HlyD-like secretion proteins"/>
    <property type="match status" value="1"/>
</dbReference>
<reference evidence="6 7" key="1">
    <citation type="journal article" date="2012" name="Appl. Environ. Microbiol.">
        <title>Draft genome sequence of a psychrotolerant sulfur-oxidizing bacterium, Sulfuricella denitrificans skB26, and proteomic insights into cold adaptation.</title>
        <authorList>
            <person name="Watanabe T."/>
            <person name="Kojima H."/>
            <person name="Fukui M."/>
        </authorList>
    </citation>
    <scope>NUCLEOTIDE SEQUENCE [LARGE SCALE GENOMIC DNA]</scope>
    <source>
        <strain evidence="7">skB26</strain>
    </source>
</reference>
<keyword evidence="2" id="KW-0732">Signal</keyword>
<dbReference type="HOGENOM" id="CLU_018816_1_0_4"/>
<dbReference type="eggNOG" id="COG0845">
    <property type="taxonomic scope" value="Bacteria"/>
</dbReference>
<feature type="signal peptide" evidence="2">
    <location>
        <begin position="1"/>
        <end position="23"/>
    </location>
</feature>
<organism evidence="6 7">
    <name type="scientific">Sulfuricella denitrificans (strain DSM 22764 / NBRC 105220 / skB26)</name>
    <dbReference type="NCBI Taxonomy" id="1163617"/>
    <lineage>
        <taxon>Bacteria</taxon>
        <taxon>Pseudomonadati</taxon>
        <taxon>Pseudomonadota</taxon>
        <taxon>Betaproteobacteria</taxon>
        <taxon>Nitrosomonadales</taxon>
        <taxon>Sulfuricellaceae</taxon>
        <taxon>Sulfuricella</taxon>
    </lineage>
</organism>
<dbReference type="EMBL" id="AP013066">
    <property type="protein sequence ID" value="BAN34147.1"/>
    <property type="molecule type" value="Genomic_DNA"/>
</dbReference>
<gene>
    <name evidence="6" type="ORF">SCD_n00298</name>
</gene>
<evidence type="ECO:0000256" key="2">
    <source>
        <dbReference type="SAM" id="SignalP"/>
    </source>
</evidence>
<dbReference type="Pfam" id="PF25876">
    <property type="entry name" value="HH_MFP_RND"/>
    <property type="match status" value="1"/>
</dbReference>
<dbReference type="Gene3D" id="2.40.420.20">
    <property type="match status" value="1"/>
</dbReference>
<dbReference type="Proteomes" id="UP000015559">
    <property type="component" value="Chromosome"/>
</dbReference>
<feature type="domain" description="CusB-like beta-barrel" evidence="5">
    <location>
        <begin position="205"/>
        <end position="278"/>
    </location>
</feature>
<evidence type="ECO:0000259" key="5">
    <source>
        <dbReference type="Pfam" id="PF25954"/>
    </source>
</evidence>
<evidence type="ECO:0000313" key="7">
    <source>
        <dbReference type="Proteomes" id="UP000015559"/>
    </source>
</evidence>
<dbReference type="STRING" id="1163617.SCD_n00298"/>
<dbReference type="GO" id="GO:1990281">
    <property type="term" value="C:efflux pump complex"/>
    <property type="evidence" value="ECO:0007669"/>
    <property type="project" value="TreeGrafter"/>
</dbReference>
<evidence type="ECO:0000256" key="1">
    <source>
        <dbReference type="ARBA" id="ARBA00009477"/>
    </source>
</evidence>
<accession>S6B088</accession>
<dbReference type="InterPro" id="IPR058625">
    <property type="entry name" value="MdtA-like_BSH"/>
</dbReference>
<feature type="domain" description="Multidrug resistance protein MdtA-like alpha-helical hairpin" evidence="3">
    <location>
        <begin position="99"/>
        <end position="155"/>
    </location>
</feature>
<dbReference type="Pfam" id="PF25954">
    <property type="entry name" value="Beta-barrel_RND_2"/>
    <property type="match status" value="1"/>
</dbReference>
<dbReference type="PANTHER" id="PTHR30469">
    <property type="entry name" value="MULTIDRUG RESISTANCE PROTEIN MDTA"/>
    <property type="match status" value="1"/>
</dbReference>
<protein>
    <submittedName>
        <fullName evidence="6">RND family efflux transporter, MFP subunit</fullName>
    </submittedName>
</protein>